<evidence type="ECO:0000256" key="2">
    <source>
        <dbReference type="ARBA" id="ARBA00004609"/>
    </source>
</evidence>
<keyword evidence="21" id="KW-1185">Reference proteome</keyword>
<dbReference type="PROSITE" id="PS00162">
    <property type="entry name" value="ALPHA_CA_1"/>
    <property type="match status" value="1"/>
</dbReference>
<comment type="function">
    <text evidence="15">Catalyzes the reversible hydration of carbon dioxide into bicarbonate and protons and thus is essential to maintaining intracellular and extracellular pH. May stimulate the sodium/bicarbonate transporter activity of SLC4A4 that acts in pH homeostasis. It is essential for acid overload removal from the retina and retina epithelium, and acid release in the choriocapillaris in the choroid.</text>
</comment>
<organism evidence="20 21">
    <name type="scientific">Aldrovandia affinis</name>
    <dbReference type="NCBI Taxonomy" id="143900"/>
    <lineage>
        <taxon>Eukaryota</taxon>
        <taxon>Metazoa</taxon>
        <taxon>Chordata</taxon>
        <taxon>Craniata</taxon>
        <taxon>Vertebrata</taxon>
        <taxon>Euteleostomi</taxon>
        <taxon>Actinopterygii</taxon>
        <taxon>Neopterygii</taxon>
        <taxon>Teleostei</taxon>
        <taxon>Notacanthiformes</taxon>
        <taxon>Halosauridae</taxon>
        <taxon>Aldrovandia</taxon>
    </lineage>
</organism>
<dbReference type="FunFam" id="3.10.200.10:FF:000003">
    <property type="entry name" value="Carbonic anhydrase 12"/>
    <property type="match status" value="1"/>
</dbReference>
<dbReference type="PANTHER" id="PTHR18952:SF95">
    <property type="entry name" value="CARBONIC ANHYDRASE 4"/>
    <property type="match status" value="1"/>
</dbReference>
<evidence type="ECO:0000256" key="10">
    <source>
        <dbReference type="ARBA" id="ARBA00023136"/>
    </source>
</evidence>
<evidence type="ECO:0000256" key="16">
    <source>
        <dbReference type="ARBA" id="ARBA00049061"/>
    </source>
</evidence>
<dbReference type="CDD" id="cd03117">
    <property type="entry name" value="alpha_CA_IV_XV_like"/>
    <property type="match status" value="1"/>
</dbReference>
<evidence type="ECO:0000256" key="15">
    <source>
        <dbReference type="ARBA" id="ARBA00045603"/>
    </source>
</evidence>
<evidence type="ECO:0000259" key="19">
    <source>
        <dbReference type="PROSITE" id="PS51144"/>
    </source>
</evidence>
<dbReference type="PROSITE" id="PS51144">
    <property type="entry name" value="ALPHA_CA_2"/>
    <property type="match status" value="1"/>
</dbReference>
<evidence type="ECO:0000256" key="9">
    <source>
        <dbReference type="ARBA" id="ARBA00022833"/>
    </source>
</evidence>
<dbReference type="EC" id="4.2.1.1" evidence="17"/>
<dbReference type="SUPFAM" id="SSF51069">
    <property type="entry name" value="Carbonic anhydrase"/>
    <property type="match status" value="1"/>
</dbReference>
<keyword evidence="6" id="KW-0336">GPI-anchor</keyword>
<feature type="transmembrane region" description="Helical" evidence="18">
    <location>
        <begin position="279"/>
        <end position="303"/>
    </location>
</feature>
<dbReference type="InterPro" id="IPR018338">
    <property type="entry name" value="Carbonic_anhydrase_a-class_CS"/>
</dbReference>
<evidence type="ECO:0000256" key="7">
    <source>
        <dbReference type="ARBA" id="ARBA00022723"/>
    </source>
</evidence>
<dbReference type="EMBL" id="JAINUG010000019">
    <property type="protein sequence ID" value="KAJ8412391.1"/>
    <property type="molecule type" value="Genomic_DNA"/>
</dbReference>
<keyword evidence="5" id="KW-1003">Cell membrane</keyword>
<accession>A0AAD7WWP8</accession>
<dbReference type="GO" id="GO:0005886">
    <property type="term" value="C:plasma membrane"/>
    <property type="evidence" value="ECO:0007669"/>
    <property type="project" value="UniProtKB-SubCell"/>
</dbReference>
<comment type="subcellular location">
    <subcellularLocation>
        <location evidence="2">Cell membrane</location>
        <topology evidence="2">Lipid-anchor</topology>
        <topology evidence="2">GPI-anchor</topology>
    </subcellularLocation>
</comment>
<feature type="signal peptide" evidence="17">
    <location>
        <begin position="1"/>
        <end position="21"/>
    </location>
</feature>
<sequence>MHLLFISACIAFFYKINEVSGSDWCYESQDPCTSHCHGPDIWQKTNDAKACAGRSQSPINIVTKKTKLDERLTPFKFTGYNTVFTSDIVNNGHSVKVGVASSATISGGQLETTYKAVQFHLHWGSEGGPGSEHTVDGEQYPMELHIVHMKQSHSSLHEALGDKTGVAVLGFFYEESSSDNRKYEPIINSLKEITQTSTNTTISLSLNFLIPPVKNMTNYYRYNGSLTTPGCAESVVWTVFEHPIPLSRAQLKAFSKLKFSDGKPMVRTFRPVQPLNKRIVYYSASNTVLASVALLVVSVAVAIRLSWPN</sequence>
<keyword evidence="13 17" id="KW-0456">Lyase</keyword>
<evidence type="ECO:0000256" key="1">
    <source>
        <dbReference type="ARBA" id="ARBA00001947"/>
    </source>
</evidence>
<evidence type="ECO:0000256" key="6">
    <source>
        <dbReference type="ARBA" id="ARBA00022622"/>
    </source>
</evidence>
<feature type="chain" id="PRO_5041765529" description="Carbonic anhydrase" evidence="17">
    <location>
        <begin position="22"/>
        <end position="309"/>
    </location>
</feature>
<evidence type="ECO:0000256" key="3">
    <source>
        <dbReference type="ARBA" id="ARBA00010718"/>
    </source>
</evidence>
<gene>
    <name evidence="20" type="ORF">AAFF_G00127270</name>
</gene>
<keyword evidence="9 17" id="KW-0862">Zinc</keyword>
<evidence type="ECO:0000256" key="4">
    <source>
        <dbReference type="ARBA" id="ARBA00011736"/>
    </source>
</evidence>
<evidence type="ECO:0000313" key="21">
    <source>
        <dbReference type="Proteomes" id="UP001221898"/>
    </source>
</evidence>
<dbReference type="GO" id="GO:0098552">
    <property type="term" value="C:side of membrane"/>
    <property type="evidence" value="ECO:0007669"/>
    <property type="project" value="UniProtKB-KW"/>
</dbReference>
<name>A0AAD7WWP8_9TELE</name>
<keyword evidence="18" id="KW-0812">Transmembrane</keyword>
<keyword evidence="18" id="KW-1133">Transmembrane helix</keyword>
<evidence type="ECO:0000256" key="12">
    <source>
        <dbReference type="ARBA" id="ARBA00023180"/>
    </source>
</evidence>
<comment type="function">
    <text evidence="17">Reversible hydration of carbon dioxide.</text>
</comment>
<keyword evidence="8 17" id="KW-0732">Signal</keyword>
<dbReference type="Gene3D" id="3.10.200.10">
    <property type="entry name" value="Alpha carbonic anhydrase"/>
    <property type="match status" value="1"/>
</dbReference>
<keyword evidence="11" id="KW-1015">Disulfide bond</keyword>
<evidence type="ECO:0000256" key="11">
    <source>
        <dbReference type="ARBA" id="ARBA00023157"/>
    </source>
</evidence>
<comment type="similarity">
    <text evidence="3 17">Belongs to the alpha-carbonic anhydrase family.</text>
</comment>
<evidence type="ECO:0000256" key="17">
    <source>
        <dbReference type="RuleBase" id="RU367011"/>
    </source>
</evidence>
<comment type="subunit">
    <text evidence="4">Interacts with SLC4A4.</text>
</comment>
<keyword evidence="12" id="KW-0325">Glycoprotein</keyword>
<keyword evidence="7 17" id="KW-0479">Metal-binding</keyword>
<keyword evidence="14" id="KW-0449">Lipoprotein</keyword>
<comment type="catalytic activity">
    <reaction evidence="16">
        <text>hydrogencarbonate + H(+) = CO2 + H2O</text>
        <dbReference type="Rhea" id="RHEA:10748"/>
        <dbReference type="ChEBI" id="CHEBI:15377"/>
        <dbReference type="ChEBI" id="CHEBI:15378"/>
        <dbReference type="ChEBI" id="CHEBI:16526"/>
        <dbReference type="ChEBI" id="CHEBI:17544"/>
        <dbReference type="EC" id="4.2.1.1"/>
    </reaction>
    <physiologicalReaction direction="left-to-right" evidence="16">
        <dbReference type="Rhea" id="RHEA:10749"/>
    </physiologicalReaction>
    <physiologicalReaction direction="right-to-left" evidence="16">
        <dbReference type="Rhea" id="RHEA:10750"/>
    </physiologicalReaction>
</comment>
<evidence type="ECO:0000256" key="8">
    <source>
        <dbReference type="ARBA" id="ARBA00022729"/>
    </source>
</evidence>
<dbReference type="SMART" id="SM01057">
    <property type="entry name" value="Carb_anhydrase"/>
    <property type="match status" value="1"/>
</dbReference>
<dbReference type="InterPro" id="IPR023561">
    <property type="entry name" value="Carbonic_anhydrase_a-class"/>
</dbReference>
<dbReference type="GO" id="GO:0004089">
    <property type="term" value="F:carbonate dehydratase activity"/>
    <property type="evidence" value="ECO:0007669"/>
    <property type="project" value="UniProtKB-UniRule"/>
</dbReference>
<keyword evidence="10 18" id="KW-0472">Membrane</keyword>
<evidence type="ECO:0000256" key="18">
    <source>
        <dbReference type="SAM" id="Phobius"/>
    </source>
</evidence>
<feature type="domain" description="Alpha-carbonic anhydrase" evidence="19">
    <location>
        <begin position="22"/>
        <end position="284"/>
    </location>
</feature>
<dbReference type="InterPro" id="IPR041874">
    <property type="entry name" value="CA4/CA15"/>
</dbReference>
<comment type="cofactor">
    <cofactor evidence="1 17">
        <name>Zn(2+)</name>
        <dbReference type="ChEBI" id="CHEBI:29105"/>
    </cofactor>
</comment>
<dbReference type="InterPro" id="IPR036398">
    <property type="entry name" value="CA_dom_sf"/>
</dbReference>
<evidence type="ECO:0000256" key="5">
    <source>
        <dbReference type="ARBA" id="ARBA00022475"/>
    </source>
</evidence>
<dbReference type="Proteomes" id="UP001221898">
    <property type="component" value="Unassembled WGS sequence"/>
</dbReference>
<comment type="caution">
    <text evidence="20">The sequence shown here is derived from an EMBL/GenBank/DDBJ whole genome shotgun (WGS) entry which is preliminary data.</text>
</comment>
<dbReference type="InterPro" id="IPR001148">
    <property type="entry name" value="CA_dom"/>
</dbReference>
<dbReference type="AlphaFoldDB" id="A0AAD7WWP8"/>
<proteinExistence type="inferred from homology"/>
<dbReference type="PANTHER" id="PTHR18952">
    <property type="entry name" value="CARBONIC ANHYDRASE"/>
    <property type="match status" value="1"/>
</dbReference>
<evidence type="ECO:0000256" key="14">
    <source>
        <dbReference type="ARBA" id="ARBA00023288"/>
    </source>
</evidence>
<dbReference type="Pfam" id="PF00194">
    <property type="entry name" value="Carb_anhydrase"/>
    <property type="match status" value="1"/>
</dbReference>
<evidence type="ECO:0000256" key="13">
    <source>
        <dbReference type="ARBA" id="ARBA00023239"/>
    </source>
</evidence>
<evidence type="ECO:0000313" key="20">
    <source>
        <dbReference type="EMBL" id="KAJ8412391.1"/>
    </source>
</evidence>
<dbReference type="GO" id="GO:0008270">
    <property type="term" value="F:zinc ion binding"/>
    <property type="evidence" value="ECO:0007669"/>
    <property type="project" value="UniProtKB-UniRule"/>
</dbReference>
<protein>
    <recommendedName>
        <fullName evidence="17">Carbonic anhydrase</fullName>
        <ecNumber evidence="17">4.2.1.1</ecNumber>
    </recommendedName>
</protein>
<reference evidence="20" key="1">
    <citation type="journal article" date="2023" name="Science">
        <title>Genome structures resolve the early diversification of teleost fishes.</title>
        <authorList>
            <person name="Parey E."/>
            <person name="Louis A."/>
            <person name="Montfort J."/>
            <person name="Bouchez O."/>
            <person name="Roques C."/>
            <person name="Iampietro C."/>
            <person name="Lluch J."/>
            <person name="Castinel A."/>
            <person name="Donnadieu C."/>
            <person name="Desvignes T."/>
            <person name="Floi Bucao C."/>
            <person name="Jouanno E."/>
            <person name="Wen M."/>
            <person name="Mejri S."/>
            <person name="Dirks R."/>
            <person name="Jansen H."/>
            <person name="Henkel C."/>
            <person name="Chen W.J."/>
            <person name="Zahm M."/>
            <person name="Cabau C."/>
            <person name="Klopp C."/>
            <person name="Thompson A.W."/>
            <person name="Robinson-Rechavi M."/>
            <person name="Braasch I."/>
            <person name="Lecointre G."/>
            <person name="Bobe J."/>
            <person name="Postlethwait J.H."/>
            <person name="Berthelot C."/>
            <person name="Roest Crollius H."/>
            <person name="Guiguen Y."/>
        </authorList>
    </citation>
    <scope>NUCLEOTIDE SEQUENCE</scope>
    <source>
        <strain evidence="20">NC1722</strain>
    </source>
</reference>